<keyword evidence="2" id="KW-1185">Reference proteome</keyword>
<sequence>MFFNLQKYSFRIPKGMLLSCKTYAFTTRNLCFWKIAPYF</sequence>
<evidence type="ECO:0000313" key="1">
    <source>
        <dbReference type="EMBL" id="EKX99657.1"/>
    </source>
</evidence>
<protein>
    <submittedName>
        <fullName evidence="1">Uncharacterized protein</fullName>
    </submittedName>
</protein>
<dbReference type="AlphaFoldDB" id="L1N8F1"/>
<dbReference type="EMBL" id="AMEP01000098">
    <property type="protein sequence ID" value="EKX99657.1"/>
    <property type="molecule type" value="Genomic_DNA"/>
</dbReference>
<name>L1N8F1_9BACT</name>
<evidence type="ECO:0000313" key="2">
    <source>
        <dbReference type="Proteomes" id="UP000010433"/>
    </source>
</evidence>
<comment type="caution">
    <text evidence="1">The sequence shown here is derived from an EMBL/GenBank/DDBJ whole genome shotgun (WGS) entry which is preliminary data.</text>
</comment>
<dbReference type="Proteomes" id="UP000010433">
    <property type="component" value="Unassembled WGS sequence"/>
</dbReference>
<dbReference type="HOGENOM" id="CLU_3314870_0_0_10"/>
<reference evidence="1 2" key="1">
    <citation type="submission" date="2012-05" db="EMBL/GenBank/DDBJ databases">
        <authorList>
            <person name="Weinstock G."/>
            <person name="Sodergren E."/>
            <person name="Lobos E.A."/>
            <person name="Fulton L."/>
            <person name="Fulton R."/>
            <person name="Courtney L."/>
            <person name="Fronick C."/>
            <person name="O'Laughlin M."/>
            <person name="Godfrey J."/>
            <person name="Wilson R.M."/>
            <person name="Miner T."/>
            <person name="Farmer C."/>
            <person name="Delehaunty K."/>
            <person name="Cordes M."/>
            <person name="Minx P."/>
            <person name="Tomlinson C."/>
            <person name="Chen J."/>
            <person name="Wollam A."/>
            <person name="Pepin K.H."/>
            <person name="Bhonagiri V."/>
            <person name="Zhang X."/>
            <person name="Suruliraj S."/>
            <person name="Warren W."/>
            <person name="Mitreva M."/>
            <person name="Mardis E.R."/>
            <person name="Wilson R.K."/>
        </authorList>
    </citation>
    <scope>NUCLEOTIDE SEQUENCE [LARGE SCALE GENOMIC DNA]</scope>
    <source>
        <strain evidence="1 2">F0055</strain>
    </source>
</reference>
<proteinExistence type="predicted"/>
<accession>L1N8F1</accession>
<organism evidence="1 2">
    <name type="scientific">Hoylesella saccharolytica F0055</name>
    <dbReference type="NCBI Taxonomy" id="1127699"/>
    <lineage>
        <taxon>Bacteria</taxon>
        <taxon>Pseudomonadati</taxon>
        <taxon>Bacteroidota</taxon>
        <taxon>Bacteroidia</taxon>
        <taxon>Bacteroidales</taxon>
        <taxon>Prevotellaceae</taxon>
        <taxon>Hoylesella</taxon>
    </lineage>
</organism>
<gene>
    <name evidence="1" type="ORF">HMPREF9151_01603</name>
</gene>